<proteinExistence type="predicted"/>
<dbReference type="OrthoDB" id="2994814at2759"/>
<reference evidence="2" key="1">
    <citation type="submission" date="2019-07" db="EMBL/GenBank/DDBJ databases">
        <authorList>
            <person name="Palmer J.M."/>
        </authorList>
    </citation>
    <scope>NUCLEOTIDE SEQUENCE</scope>
    <source>
        <strain evidence="2">PC9</strain>
    </source>
</reference>
<dbReference type="RefSeq" id="XP_036635572.1">
    <property type="nucleotide sequence ID" value="XM_036769727.1"/>
</dbReference>
<feature type="region of interest" description="Disordered" evidence="1">
    <location>
        <begin position="1"/>
        <end position="127"/>
    </location>
</feature>
<dbReference type="GeneID" id="59369905"/>
<protein>
    <submittedName>
        <fullName evidence="2">Uncharacterized protein</fullName>
    </submittedName>
</protein>
<dbReference type="VEuPathDB" id="FungiDB:PC9H_000064"/>
<dbReference type="AlphaFoldDB" id="A0A8H7A166"/>
<name>A0A8H7A166_PLEOS</name>
<evidence type="ECO:0000313" key="3">
    <source>
        <dbReference type="Proteomes" id="UP000623687"/>
    </source>
</evidence>
<dbReference type="EMBL" id="JACETU010000001">
    <property type="protein sequence ID" value="KAF7439728.1"/>
    <property type="molecule type" value="Genomic_DNA"/>
</dbReference>
<evidence type="ECO:0000313" key="2">
    <source>
        <dbReference type="EMBL" id="KAF7439728.1"/>
    </source>
</evidence>
<accession>A0A8H7A166</accession>
<organism evidence="2 3">
    <name type="scientific">Pleurotus ostreatus</name>
    <name type="common">Oyster mushroom</name>
    <name type="synonym">White-rot fungus</name>
    <dbReference type="NCBI Taxonomy" id="5322"/>
    <lineage>
        <taxon>Eukaryota</taxon>
        <taxon>Fungi</taxon>
        <taxon>Dikarya</taxon>
        <taxon>Basidiomycota</taxon>
        <taxon>Agaricomycotina</taxon>
        <taxon>Agaricomycetes</taxon>
        <taxon>Agaricomycetidae</taxon>
        <taxon>Agaricales</taxon>
        <taxon>Pleurotineae</taxon>
        <taxon>Pleurotaceae</taxon>
        <taxon>Pleurotus</taxon>
    </lineage>
</organism>
<sequence>MPRDKTGSLPYVPSPSPYPQLLPAAEIHEPTKRSAGSFRRHPTPGAPPAGGSPSSISKIHGRNSPTVGGTRGIQSVESPSDSLPFRPRTPVETLRYKLTNRSPIPSRPASPLHQNLRGDHHPADITTPDGKRILVRTLNPDLPPLVQYVPPGQIRNARALHRAQDGYSSSRSRSSSPVKGGRARLEKTMAELNRKAKQHKQV</sequence>
<feature type="region of interest" description="Disordered" evidence="1">
    <location>
        <begin position="161"/>
        <end position="202"/>
    </location>
</feature>
<comment type="caution">
    <text evidence="2">The sequence shown here is derived from an EMBL/GenBank/DDBJ whole genome shotgun (WGS) entry which is preliminary data.</text>
</comment>
<evidence type="ECO:0000256" key="1">
    <source>
        <dbReference type="SAM" id="MobiDB-lite"/>
    </source>
</evidence>
<feature type="compositionally biased region" description="Polar residues" evidence="1">
    <location>
        <begin position="63"/>
        <end position="81"/>
    </location>
</feature>
<gene>
    <name evidence="2" type="ORF">PC9H_000064</name>
</gene>
<keyword evidence="3" id="KW-1185">Reference proteome</keyword>
<feature type="compositionally biased region" description="Basic and acidic residues" evidence="1">
    <location>
        <begin position="183"/>
        <end position="194"/>
    </location>
</feature>
<dbReference type="Proteomes" id="UP000623687">
    <property type="component" value="Unassembled WGS sequence"/>
</dbReference>